<gene>
    <name evidence="1" type="ORF">CWS31_006245</name>
</gene>
<sequence>MLFKHSSIYVGNISHRRFSPKKHSFNYKLYMLALDCDDIEKALKLNKGIGLFGFSWFHPLRFVEKDYLRDDPSGLRQRITDKVLALNGCNDISKVLMLVQVRCFGLYFSPANFYFCYDQNDNCTQMLAEVSNTPWNERHYYLVDLHSDKEKTNKKDFQVSPFMDLDMSYFWQIKPPNTHSKKLKIHIENKRKHNDSDQLTKLFDASLTMTSQTFNQPNLLRVWCQLPAMTIKVVLGIYWQALRLFIKRIPFIGYQKS</sequence>
<dbReference type="RefSeq" id="WP_101344318.1">
    <property type="nucleotide sequence ID" value="NZ_PJAI02000005.1"/>
</dbReference>
<reference evidence="1 2" key="1">
    <citation type="submission" date="2019-08" db="EMBL/GenBank/DDBJ databases">
        <title>Microbe sample from Colwellia echini.</title>
        <authorList>
            <person name="Christiansen L."/>
            <person name="Pathiraja D."/>
            <person name="Schultz-Johansen M."/>
            <person name="Choi I.-G."/>
            <person name="Stougaard P."/>
        </authorList>
    </citation>
    <scope>NUCLEOTIDE SEQUENCE [LARGE SCALE GENOMIC DNA]</scope>
    <source>
        <strain evidence="1 2">A3</strain>
    </source>
</reference>
<evidence type="ECO:0000313" key="1">
    <source>
        <dbReference type="EMBL" id="TYK66203.1"/>
    </source>
</evidence>
<dbReference type="PANTHER" id="PTHR33973:SF4">
    <property type="entry name" value="OS07G0153300 PROTEIN"/>
    <property type="match status" value="1"/>
</dbReference>
<dbReference type="EMBL" id="PJAI02000005">
    <property type="protein sequence ID" value="TYK66203.1"/>
    <property type="molecule type" value="Genomic_DNA"/>
</dbReference>
<accession>A0ABY3MYC1</accession>
<organism evidence="1 2">
    <name type="scientific">Colwellia echini</name>
    <dbReference type="NCBI Taxonomy" id="1982103"/>
    <lineage>
        <taxon>Bacteria</taxon>
        <taxon>Pseudomonadati</taxon>
        <taxon>Pseudomonadota</taxon>
        <taxon>Gammaproteobacteria</taxon>
        <taxon>Alteromonadales</taxon>
        <taxon>Colwelliaceae</taxon>
        <taxon>Colwellia</taxon>
    </lineage>
</organism>
<comment type="caution">
    <text evidence="1">The sequence shown here is derived from an EMBL/GenBank/DDBJ whole genome shotgun (WGS) entry which is preliminary data.</text>
</comment>
<name>A0ABY3MYC1_9GAMM</name>
<dbReference type="Proteomes" id="UP000815846">
    <property type="component" value="Unassembled WGS sequence"/>
</dbReference>
<protein>
    <submittedName>
        <fullName evidence="1">DUF1365 domain-containing protein</fullName>
    </submittedName>
</protein>
<dbReference type="InterPro" id="IPR010775">
    <property type="entry name" value="DUF1365"/>
</dbReference>
<proteinExistence type="predicted"/>
<evidence type="ECO:0000313" key="2">
    <source>
        <dbReference type="Proteomes" id="UP000815846"/>
    </source>
</evidence>
<dbReference type="PANTHER" id="PTHR33973">
    <property type="entry name" value="OS07G0153300 PROTEIN"/>
    <property type="match status" value="1"/>
</dbReference>
<keyword evidence="2" id="KW-1185">Reference proteome</keyword>
<dbReference type="Pfam" id="PF07103">
    <property type="entry name" value="DUF1365"/>
    <property type="match status" value="1"/>
</dbReference>